<sequence>MNNIIPSKKREHPVELEIDQLVTERAKKRYVSEFLSSELTALSLHGGLESGGLSNNNSVEQEENGTMELDSDHESQVSQGKKITTSFTRRKHVVMVTDLDAETDSEQSEEEKTTSFEIPIEIRKSLKKIPKELLGNKSRIKEMVHERRISDIMENGKLSPIPEDPTSPVVEMEMDLDASLECEINKNYEAYSAEDDENVMEL</sequence>
<comment type="caution">
    <text evidence="2">The sequence shown here is derived from an EMBL/GenBank/DDBJ whole genome shotgun (WGS) entry which is preliminary data.</text>
</comment>
<evidence type="ECO:0000256" key="1">
    <source>
        <dbReference type="SAM" id="MobiDB-lite"/>
    </source>
</evidence>
<dbReference type="AlphaFoldDB" id="A0A9W4WWC0"/>
<name>A0A9W4WWC0_9GLOM</name>
<reference evidence="2" key="1">
    <citation type="submission" date="2022-08" db="EMBL/GenBank/DDBJ databases">
        <authorList>
            <person name="Kallberg Y."/>
            <person name="Tangrot J."/>
            <person name="Rosling A."/>
        </authorList>
    </citation>
    <scope>NUCLEOTIDE SEQUENCE</scope>
    <source>
        <strain evidence="2">Wild A</strain>
    </source>
</reference>
<proteinExistence type="predicted"/>
<feature type="region of interest" description="Disordered" evidence="1">
    <location>
        <begin position="45"/>
        <end position="83"/>
    </location>
</feature>
<dbReference type="Proteomes" id="UP001153678">
    <property type="component" value="Unassembled WGS sequence"/>
</dbReference>
<evidence type="ECO:0000313" key="3">
    <source>
        <dbReference type="Proteomes" id="UP001153678"/>
    </source>
</evidence>
<keyword evidence="3" id="KW-1185">Reference proteome</keyword>
<dbReference type="EMBL" id="CAMKVN010001597">
    <property type="protein sequence ID" value="CAI2177031.1"/>
    <property type="molecule type" value="Genomic_DNA"/>
</dbReference>
<dbReference type="OrthoDB" id="2393257at2759"/>
<gene>
    <name evidence="2" type="ORF">FWILDA_LOCUS7881</name>
</gene>
<accession>A0A9W4WWC0</accession>
<feature type="compositionally biased region" description="Acidic residues" evidence="1">
    <location>
        <begin position="60"/>
        <end position="69"/>
    </location>
</feature>
<protein>
    <submittedName>
        <fullName evidence="2">1928_t:CDS:1</fullName>
    </submittedName>
</protein>
<feature type="compositionally biased region" description="Low complexity" evidence="1">
    <location>
        <begin position="45"/>
        <end position="58"/>
    </location>
</feature>
<organism evidence="2 3">
    <name type="scientific">Funneliformis geosporum</name>
    <dbReference type="NCBI Taxonomy" id="1117311"/>
    <lineage>
        <taxon>Eukaryota</taxon>
        <taxon>Fungi</taxon>
        <taxon>Fungi incertae sedis</taxon>
        <taxon>Mucoromycota</taxon>
        <taxon>Glomeromycotina</taxon>
        <taxon>Glomeromycetes</taxon>
        <taxon>Glomerales</taxon>
        <taxon>Glomeraceae</taxon>
        <taxon>Funneliformis</taxon>
    </lineage>
</organism>
<evidence type="ECO:0000313" key="2">
    <source>
        <dbReference type="EMBL" id="CAI2177031.1"/>
    </source>
</evidence>